<accession>A0A075HDV6</accession>
<name>A0A075HDV6_9ARCH</name>
<dbReference type="AlphaFoldDB" id="A0A075HDV6"/>
<protein>
    <submittedName>
        <fullName evidence="1">Uncharacterized protein</fullName>
    </submittedName>
</protein>
<organism evidence="1">
    <name type="scientific">uncultured marine thaumarchaeote KM3_54_F04</name>
    <dbReference type="NCBI Taxonomy" id="1456191"/>
    <lineage>
        <taxon>Archaea</taxon>
        <taxon>Nitrososphaerota</taxon>
        <taxon>environmental samples</taxon>
    </lineage>
</organism>
<dbReference type="EMBL" id="KF900936">
    <property type="protein sequence ID" value="AIF12073.1"/>
    <property type="molecule type" value="Genomic_DNA"/>
</dbReference>
<reference evidence="1" key="1">
    <citation type="journal article" date="2014" name="Genome Biol. Evol.">
        <title>Pangenome evidence for extensive interdomain horizontal transfer affecting lineage core and shell genes in uncultured planktonic thaumarchaeota and euryarchaeota.</title>
        <authorList>
            <person name="Deschamps P."/>
            <person name="Zivanovic Y."/>
            <person name="Moreira D."/>
            <person name="Rodriguez-Valera F."/>
            <person name="Lopez-Garcia P."/>
        </authorList>
    </citation>
    <scope>NUCLEOTIDE SEQUENCE</scope>
</reference>
<evidence type="ECO:0000313" key="1">
    <source>
        <dbReference type="EMBL" id="AIF12073.1"/>
    </source>
</evidence>
<proteinExistence type="predicted"/>
<sequence>MNDKLIDEVISVDDQSFHLFILKYSNGYFVSLTQGNEPNLGSMSLSLKKSNLVNTTIITPSRFSPMIPQLISELASDLSDGIGISSVYIKKDLKTETAVTLLKTIKSYIKEL</sequence>